<dbReference type="Pfam" id="PF02922">
    <property type="entry name" value="CBM_48"/>
    <property type="match status" value="1"/>
</dbReference>
<dbReference type="AlphaFoldDB" id="Q1AZ84"/>
<keyword evidence="6" id="KW-0963">Cytoplasm</keyword>
<dbReference type="Gene3D" id="1.10.10.760">
    <property type="entry name" value="E-set domains of sugar-utilizing enzymes"/>
    <property type="match status" value="1"/>
</dbReference>
<feature type="binding site" evidence="16">
    <location>
        <begin position="323"/>
        <end position="327"/>
    </location>
    <ligand>
        <name>substrate</name>
    </ligand>
</feature>
<feature type="domain" description="Glycosyl hydrolase family 13 catalytic" evidence="19">
    <location>
        <begin position="90"/>
        <end position="517"/>
    </location>
</feature>
<dbReference type="CDD" id="cd02853">
    <property type="entry name" value="E_set_MTHase_like_N"/>
    <property type="match status" value="1"/>
</dbReference>
<dbReference type="InterPro" id="IPR022567">
    <property type="entry name" value="DUF3459"/>
</dbReference>
<proteinExistence type="inferred from homology"/>
<evidence type="ECO:0000256" key="2">
    <source>
        <dbReference type="ARBA" id="ARBA00005199"/>
    </source>
</evidence>
<evidence type="ECO:0000313" key="21">
    <source>
        <dbReference type="Proteomes" id="UP000006637"/>
    </source>
</evidence>
<evidence type="ECO:0000256" key="14">
    <source>
        <dbReference type="PIRNR" id="PIRNR006337"/>
    </source>
</evidence>
<dbReference type="eggNOG" id="COG0296">
    <property type="taxonomic scope" value="Bacteria"/>
</dbReference>
<accession>Q1AZ84</accession>
<dbReference type="Pfam" id="PF00128">
    <property type="entry name" value="Alpha-amylase"/>
    <property type="match status" value="1"/>
</dbReference>
<dbReference type="Gene3D" id="3.20.20.80">
    <property type="entry name" value="Glycosidases"/>
    <property type="match status" value="1"/>
</dbReference>
<evidence type="ECO:0000256" key="5">
    <source>
        <dbReference type="ARBA" id="ARBA00015938"/>
    </source>
</evidence>
<evidence type="ECO:0000256" key="9">
    <source>
        <dbReference type="ARBA" id="ARBA00023295"/>
    </source>
</evidence>
<dbReference type="PANTHER" id="PTHR43651">
    <property type="entry name" value="1,4-ALPHA-GLUCAN-BRANCHING ENZYME"/>
    <property type="match status" value="1"/>
</dbReference>
<dbReference type="GO" id="GO:0033942">
    <property type="term" value="F:4-alpha-D-(1-&gt;4)-alpha-D-glucanotrehalose trehalohydrolase activity"/>
    <property type="evidence" value="ECO:0007669"/>
    <property type="project" value="UniProtKB-EC"/>
</dbReference>
<feature type="active site" description="Proton donor" evidence="15">
    <location>
        <position position="298"/>
    </location>
</feature>
<dbReference type="SUPFAM" id="SSF81296">
    <property type="entry name" value="E set domains"/>
    <property type="match status" value="1"/>
</dbReference>
<dbReference type="KEGG" id="rxy:Rxyl_0318"/>
<gene>
    <name evidence="20" type="ordered locus">Rxyl_0318</name>
</gene>
<dbReference type="Gene3D" id="2.60.40.10">
    <property type="entry name" value="Immunoglobulins"/>
    <property type="match status" value="1"/>
</dbReference>
<comment type="pathway">
    <text evidence="2 14">Glycan biosynthesis; trehalose biosynthesis.</text>
</comment>
<dbReference type="PIRSF" id="PIRSF006337">
    <property type="entry name" value="Trehalose_TreZ"/>
    <property type="match status" value="1"/>
</dbReference>
<dbReference type="PhylomeDB" id="Q1AZ84"/>
<dbReference type="UniPathway" id="UPA00299"/>
<dbReference type="Pfam" id="PF11941">
    <property type="entry name" value="DUF3459"/>
    <property type="match status" value="1"/>
</dbReference>
<protein>
    <recommendedName>
        <fullName evidence="5 13">Malto-oligosyltrehalose trehalohydrolase</fullName>
        <shortName evidence="14">MTHase</shortName>
        <ecNumber evidence="4 13">3.2.1.141</ecNumber>
    </recommendedName>
    <alternativeName>
        <fullName evidence="11 14">4-alpha-D-((1-&gt;4)-alpha-D-glucano)trehalose trehalohydrolase</fullName>
    </alternativeName>
    <alternativeName>
        <fullName evidence="10 14">Maltooligosyl trehalose trehalohydrolase</fullName>
    </alternativeName>
</protein>
<dbReference type="HOGENOM" id="CLU_020726_0_0_11"/>
<dbReference type="SMART" id="SM00642">
    <property type="entry name" value="Aamy"/>
    <property type="match status" value="1"/>
</dbReference>
<dbReference type="PANTHER" id="PTHR43651:SF11">
    <property type="entry name" value="MALTO-OLIGOSYLTREHALOSE TREHALOHYDROLASE"/>
    <property type="match status" value="1"/>
</dbReference>
<name>Q1AZ84_RUBXD</name>
<dbReference type="SUPFAM" id="SSF51445">
    <property type="entry name" value="(Trans)glycosidases"/>
    <property type="match status" value="1"/>
</dbReference>
<evidence type="ECO:0000256" key="3">
    <source>
        <dbReference type="ARBA" id="ARBA00008061"/>
    </source>
</evidence>
<keyword evidence="9 14" id="KW-0326">Glycosidase</keyword>
<dbReference type="STRING" id="266117.Rxyl_0318"/>
<dbReference type="CDD" id="cd11325">
    <property type="entry name" value="AmyAc_GTHase"/>
    <property type="match status" value="1"/>
</dbReference>
<comment type="subcellular location">
    <subcellularLocation>
        <location evidence="1 15">Cytoplasm</location>
    </subcellularLocation>
</comment>
<evidence type="ECO:0000256" key="11">
    <source>
        <dbReference type="ARBA" id="ARBA00033284"/>
    </source>
</evidence>
<feature type="binding site" evidence="16">
    <location>
        <begin position="393"/>
        <end position="398"/>
    </location>
    <ligand>
        <name>substrate</name>
    </ligand>
</feature>
<feature type="region of interest" description="Disordered" evidence="18">
    <location>
        <begin position="470"/>
        <end position="492"/>
    </location>
</feature>
<dbReference type="InterPro" id="IPR004193">
    <property type="entry name" value="Glyco_hydro_13_N"/>
</dbReference>
<evidence type="ECO:0000256" key="7">
    <source>
        <dbReference type="ARBA" id="ARBA00022801"/>
    </source>
</evidence>
<reference evidence="20 21" key="1">
    <citation type="submission" date="2006-06" db="EMBL/GenBank/DDBJ databases">
        <title>Complete sequence of Rubrobacter xylanophilus DSM 9941.</title>
        <authorList>
            <consortium name="US DOE Joint Genome Institute"/>
            <person name="Copeland A."/>
            <person name="Lucas S."/>
            <person name="Lapidus A."/>
            <person name="Barry K."/>
            <person name="Detter J.C."/>
            <person name="Glavina del Rio T."/>
            <person name="Hammon N."/>
            <person name="Israni S."/>
            <person name="Dalin E."/>
            <person name="Tice H."/>
            <person name="Pitluck S."/>
            <person name="Munk A.C."/>
            <person name="Brettin T."/>
            <person name="Bruce D."/>
            <person name="Han C."/>
            <person name="Tapia R."/>
            <person name="Gilna P."/>
            <person name="Schmutz J."/>
            <person name="Larimer F."/>
            <person name="Land M."/>
            <person name="Hauser L."/>
            <person name="Kyrpides N."/>
            <person name="Lykidis A."/>
            <person name="da Costa M.S."/>
            <person name="Rainey F.A."/>
            <person name="Empadinhas N."/>
            <person name="Jolivet E."/>
            <person name="Battista J.R."/>
            <person name="Richardson P."/>
        </authorList>
    </citation>
    <scope>NUCLEOTIDE SEQUENCE [LARGE SCALE GENOMIC DNA]</scope>
    <source>
        <strain evidence="21">DSM 9941 / NBRC 16129 / PRD-1</strain>
    </source>
</reference>
<evidence type="ECO:0000256" key="12">
    <source>
        <dbReference type="ARBA" id="ARBA00034013"/>
    </source>
</evidence>
<sequence>MIRRHRLPLGAEYLGDGRTRFSLWAPAASSVELVLEGGSSRMERGEGGVFSLTTGAAPGARYRYRIDGGQEVPDPASRFQPEDVHGPSAVVDPASFEWGDGGWRGRPWHEAVVYELHVGTFSPEGTFRGACERLDHLAGLGVTAVELMPLADFPGSRNWGYDGVLPYAPDSSYGTPEELKELVQAAHGRGIMVLLDVVYNHFGPEGNYLPLYAPRFFTERHATPWGAAVNFDDAGSETVREFFVHNALYWIEEYGFDGLRLDAVHAIRDDSGRHFLAELAERIRGGPGRGRRVHLVLENEENEASLLRPAGEGRSLYDAQWNDDLHHALHVALTGEDAAYYADYADAPVRHLGRCLAEGFAYQGDPSRHRGDRRGEPSADLAPPAFVAFLQNHDQVGNRAFGERITDLASPEAVRAAAAVYLLSPQVPMLFMGEEWGASSPFLFFCDFGGDLAPLVTQGRREEFASFPEFSDPETRGRIPDPNAPGTFGASRLDWGEREAPEHARWLDLYRELLALRRERIVPLLSGAPGGGGRYRLVGERGLEVRWGLGGGARLALRANLGPEPLGGFGLPEGDLLYATEGAEAAGRRLPGWAAVWHLAGAGA</sequence>
<dbReference type="EC" id="3.2.1.141" evidence="4 13"/>
<organism evidence="20 21">
    <name type="scientific">Rubrobacter xylanophilus (strain DSM 9941 / JCM 11954 / NBRC 16129 / PRD-1)</name>
    <dbReference type="NCBI Taxonomy" id="266117"/>
    <lineage>
        <taxon>Bacteria</taxon>
        <taxon>Bacillati</taxon>
        <taxon>Actinomycetota</taxon>
        <taxon>Rubrobacteria</taxon>
        <taxon>Rubrobacterales</taxon>
        <taxon>Rubrobacteraceae</taxon>
        <taxon>Rubrobacter</taxon>
    </lineage>
</organism>
<keyword evidence="7 14" id="KW-0378">Hydrolase</keyword>
<evidence type="ECO:0000313" key="20">
    <source>
        <dbReference type="EMBL" id="ABG03294.1"/>
    </source>
</evidence>
<dbReference type="NCBIfam" id="TIGR02402">
    <property type="entry name" value="trehalose_TreZ"/>
    <property type="match status" value="1"/>
</dbReference>
<evidence type="ECO:0000256" key="17">
    <source>
        <dbReference type="PIRSR" id="PIRSR006337-3"/>
    </source>
</evidence>
<feature type="binding site" evidence="16">
    <location>
        <begin position="260"/>
        <end position="265"/>
    </location>
    <ligand>
        <name>substrate</name>
    </ligand>
</feature>
<dbReference type="InterPro" id="IPR017853">
    <property type="entry name" value="GH"/>
</dbReference>
<dbReference type="InterPro" id="IPR012768">
    <property type="entry name" value="Trehalose_TreZ"/>
</dbReference>
<evidence type="ECO:0000259" key="19">
    <source>
        <dbReference type="SMART" id="SM00642"/>
    </source>
</evidence>
<evidence type="ECO:0000256" key="1">
    <source>
        <dbReference type="ARBA" id="ARBA00004496"/>
    </source>
</evidence>
<evidence type="ECO:0000256" key="16">
    <source>
        <dbReference type="PIRSR" id="PIRSR006337-2"/>
    </source>
</evidence>
<dbReference type="Proteomes" id="UP000006637">
    <property type="component" value="Chromosome"/>
</dbReference>
<evidence type="ECO:0000256" key="6">
    <source>
        <dbReference type="ARBA" id="ARBA00022490"/>
    </source>
</evidence>
<dbReference type="InterPro" id="IPR006047">
    <property type="entry name" value="GH13_cat_dom"/>
</dbReference>
<dbReference type="InterPro" id="IPR014756">
    <property type="entry name" value="Ig_E-set"/>
</dbReference>
<comment type="catalytic activity">
    <reaction evidence="12 14">
        <text>hydrolysis of (1-&gt;4)-alpha-D-glucosidic linkage in 4-alpha-D-[(1-&gt;4)-alpha-D-glucanosyl]n trehalose to yield trehalose and (1-&gt;4)-alpha-D-glucan.</text>
        <dbReference type="EC" id="3.2.1.141"/>
    </reaction>
</comment>
<dbReference type="InterPro" id="IPR044901">
    <property type="entry name" value="Trehalose_TreZ_E-set_sf"/>
</dbReference>
<dbReference type="RefSeq" id="WP_011563312.1">
    <property type="nucleotide sequence ID" value="NC_008148.1"/>
</dbReference>
<dbReference type="GO" id="GO:0005992">
    <property type="term" value="P:trehalose biosynthetic process"/>
    <property type="evidence" value="ECO:0007669"/>
    <property type="project" value="UniProtKB-UniRule"/>
</dbReference>
<feature type="active site" description="Nucleophile" evidence="15">
    <location>
        <position position="262"/>
    </location>
</feature>
<dbReference type="GO" id="GO:0005737">
    <property type="term" value="C:cytoplasm"/>
    <property type="evidence" value="ECO:0007669"/>
    <property type="project" value="UniProtKB-SubCell"/>
</dbReference>
<evidence type="ECO:0000256" key="18">
    <source>
        <dbReference type="SAM" id="MobiDB-lite"/>
    </source>
</evidence>
<evidence type="ECO:0000256" key="4">
    <source>
        <dbReference type="ARBA" id="ARBA00012268"/>
    </source>
</evidence>
<keyword evidence="21" id="KW-1185">Reference proteome</keyword>
<keyword evidence="8" id="KW-0119">Carbohydrate metabolism</keyword>
<evidence type="ECO:0000256" key="10">
    <source>
        <dbReference type="ARBA" id="ARBA00032057"/>
    </source>
</evidence>
<feature type="site" description="Transition state stabilizer" evidence="17">
    <location>
        <position position="394"/>
    </location>
</feature>
<dbReference type="CAZy" id="GH13">
    <property type="family name" value="Glycoside Hydrolase Family 13"/>
</dbReference>
<dbReference type="CAZy" id="CBM48">
    <property type="family name" value="Carbohydrate-Binding Module Family 48"/>
</dbReference>
<comment type="similarity">
    <text evidence="3 14">Belongs to the glycosyl hydrolase 13 family.</text>
</comment>
<dbReference type="OrthoDB" id="9800174at2"/>
<evidence type="ECO:0000256" key="8">
    <source>
        <dbReference type="ARBA" id="ARBA00023277"/>
    </source>
</evidence>
<dbReference type="EMBL" id="CP000386">
    <property type="protein sequence ID" value="ABG03294.1"/>
    <property type="molecule type" value="Genomic_DNA"/>
</dbReference>
<dbReference type="InterPro" id="IPR013783">
    <property type="entry name" value="Ig-like_fold"/>
</dbReference>
<evidence type="ECO:0000256" key="15">
    <source>
        <dbReference type="PIRSR" id="PIRSR006337-1"/>
    </source>
</evidence>
<evidence type="ECO:0000256" key="13">
    <source>
        <dbReference type="NCBIfam" id="TIGR02402"/>
    </source>
</evidence>